<organism evidence="1 2">
    <name type="scientific">Dovyalis caffra</name>
    <dbReference type="NCBI Taxonomy" id="77055"/>
    <lineage>
        <taxon>Eukaryota</taxon>
        <taxon>Viridiplantae</taxon>
        <taxon>Streptophyta</taxon>
        <taxon>Embryophyta</taxon>
        <taxon>Tracheophyta</taxon>
        <taxon>Spermatophyta</taxon>
        <taxon>Magnoliopsida</taxon>
        <taxon>eudicotyledons</taxon>
        <taxon>Gunneridae</taxon>
        <taxon>Pentapetalae</taxon>
        <taxon>rosids</taxon>
        <taxon>fabids</taxon>
        <taxon>Malpighiales</taxon>
        <taxon>Salicaceae</taxon>
        <taxon>Flacourtieae</taxon>
        <taxon>Dovyalis</taxon>
    </lineage>
</organism>
<proteinExistence type="predicted"/>
<accession>A0AAV1RK30</accession>
<comment type="caution">
    <text evidence="1">The sequence shown here is derived from an EMBL/GenBank/DDBJ whole genome shotgun (WGS) entry which is preliminary data.</text>
</comment>
<dbReference type="Gene3D" id="1.10.510.10">
    <property type="entry name" value="Transferase(Phosphotransferase) domain 1"/>
    <property type="match status" value="1"/>
</dbReference>
<dbReference type="SUPFAM" id="SSF56112">
    <property type="entry name" value="Protein kinase-like (PK-like)"/>
    <property type="match status" value="1"/>
</dbReference>
<evidence type="ECO:0000313" key="1">
    <source>
        <dbReference type="EMBL" id="CAK7335727.1"/>
    </source>
</evidence>
<name>A0AAV1RK30_9ROSI</name>
<keyword evidence="2" id="KW-1185">Reference proteome</keyword>
<dbReference type="EMBL" id="CAWUPB010000994">
    <property type="protein sequence ID" value="CAK7335727.1"/>
    <property type="molecule type" value="Genomic_DNA"/>
</dbReference>
<dbReference type="AlphaFoldDB" id="A0AAV1RK30"/>
<dbReference type="Proteomes" id="UP001314170">
    <property type="component" value="Unassembled WGS sequence"/>
</dbReference>
<reference evidence="1 2" key="1">
    <citation type="submission" date="2024-01" db="EMBL/GenBank/DDBJ databases">
        <authorList>
            <person name="Waweru B."/>
        </authorList>
    </citation>
    <scope>NUCLEOTIDE SEQUENCE [LARGE SCALE GENOMIC DNA]</scope>
</reference>
<dbReference type="InterPro" id="IPR011009">
    <property type="entry name" value="Kinase-like_dom_sf"/>
</dbReference>
<gene>
    <name evidence="1" type="ORF">DCAF_LOCUS10728</name>
</gene>
<sequence>MDSWADRIHLARTINYQFLKFDSVQLSALIPSASEDAVNLIQVLCSRNPCNRPSAEEALIKKHPFFRSCFYILPPLRFDATVNGAILSTGTREGSQQKRDKRHRGALSNSTLNYYFPFPDYKLTMVISDIVQVQKDQFLDHHAYDASYPSSTPVDAPNNGCREND</sequence>
<protein>
    <submittedName>
        <fullName evidence="1">Uncharacterized protein</fullName>
    </submittedName>
</protein>
<evidence type="ECO:0000313" key="2">
    <source>
        <dbReference type="Proteomes" id="UP001314170"/>
    </source>
</evidence>